<sequence length="89" mass="9390">MSDYLTSIIRTAMPVAVGALISWAALHGVNVPAGDRETVAAATTGVLILVDYAVVRAAERRWPSAGLLLGTARTPRYAEGRHRATTADT</sequence>
<comment type="caution">
    <text evidence="2">The sequence shown here is derived from an EMBL/GenBank/DDBJ whole genome shotgun (WGS) entry which is preliminary data.</text>
</comment>
<evidence type="ECO:0000313" key="3">
    <source>
        <dbReference type="Proteomes" id="UP000612808"/>
    </source>
</evidence>
<proteinExistence type="predicted"/>
<feature type="transmembrane region" description="Helical" evidence="1">
    <location>
        <begin position="38"/>
        <end position="55"/>
    </location>
</feature>
<dbReference type="EMBL" id="BOMB01000008">
    <property type="protein sequence ID" value="GID10532.1"/>
    <property type="molecule type" value="Genomic_DNA"/>
</dbReference>
<dbReference type="RefSeq" id="WP_203655848.1">
    <property type="nucleotide sequence ID" value="NZ_BAAAZM010000003.1"/>
</dbReference>
<gene>
    <name evidence="2" type="ORF">Aru02nite_14210</name>
</gene>
<protein>
    <submittedName>
        <fullName evidence="2">Uncharacterized protein</fullName>
    </submittedName>
</protein>
<evidence type="ECO:0000256" key="1">
    <source>
        <dbReference type="SAM" id="Phobius"/>
    </source>
</evidence>
<keyword evidence="3" id="KW-1185">Reference proteome</keyword>
<keyword evidence="1" id="KW-0472">Membrane</keyword>
<organism evidence="2 3">
    <name type="scientific">Actinocatenispora rupis</name>
    <dbReference type="NCBI Taxonomy" id="519421"/>
    <lineage>
        <taxon>Bacteria</taxon>
        <taxon>Bacillati</taxon>
        <taxon>Actinomycetota</taxon>
        <taxon>Actinomycetes</taxon>
        <taxon>Micromonosporales</taxon>
        <taxon>Micromonosporaceae</taxon>
        <taxon>Actinocatenispora</taxon>
    </lineage>
</organism>
<evidence type="ECO:0000313" key="2">
    <source>
        <dbReference type="EMBL" id="GID10532.1"/>
    </source>
</evidence>
<accession>A0A8J3J1Z6</accession>
<name>A0A8J3J1Z6_9ACTN</name>
<keyword evidence="1" id="KW-0812">Transmembrane</keyword>
<dbReference type="AlphaFoldDB" id="A0A8J3J1Z6"/>
<dbReference type="Proteomes" id="UP000612808">
    <property type="component" value="Unassembled WGS sequence"/>
</dbReference>
<keyword evidence="1" id="KW-1133">Transmembrane helix</keyword>
<feature type="transmembrane region" description="Helical" evidence="1">
    <location>
        <begin position="7"/>
        <end position="26"/>
    </location>
</feature>
<reference evidence="2" key="1">
    <citation type="submission" date="2021-01" db="EMBL/GenBank/DDBJ databases">
        <title>Whole genome shotgun sequence of Actinocatenispora rupis NBRC 107355.</title>
        <authorList>
            <person name="Komaki H."/>
            <person name="Tamura T."/>
        </authorList>
    </citation>
    <scope>NUCLEOTIDE SEQUENCE</scope>
    <source>
        <strain evidence="2">NBRC 107355</strain>
    </source>
</reference>